<protein>
    <submittedName>
        <fullName evidence="1">Uncharacterized protein</fullName>
    </submittedName>
</protein>
<dbReference type="Proteomes" id="UP000002630">
    <property type="component" value="Linkage Group LG09"/>
</dbReference>
<dbReference type="InParanoid" id="D7FLQ2"/>
<evidence type="ECO:0000313" key="1">
    <source>
        <dbReference type="EMBL" id="CBJ29757.1"/>
    </source>
</evidence>
<reference evidence="1 2" key="1">
    <citation type="journal article" date="2010" name="Nature">
        <title>The Ectocarpus genome and the independent evolution of multicellularity in brown algae.</title>
        <authorList>
            <person name="Cock J.M."/>
            <person name="Sterck L."/>
            <person name="Rouze P."/>
            <person name="Scornet D."/>
            <person name="Allen A.E."/>
            <person name="Amoutzias G."/>
            <person name="Anthouard V."/>
            <person name="Artiguenave F."/>
            <person name="Aury J.M."/>
            <person name="Badger J.H."/>
            <person name="Beszteri B."/>
            <person name="Billiau K."/>
            <person name="Bonnet E."/>
            <person name="Bothwell J.H."/>
            <person name="Bowler C."/>
            <person name="Boyen C."/>
            <person name="Brownlee C."/>
            <person name="Carrano C.J."/>
            <person name="Charrier B."/>
            <person name="Cho G.Y."/>
            <person name="Coelho S.M."/>
            <person name="Collen J."/>
            <person name="Corre E."/>
            <person name="Da Silva C."/>
            <person name="Delage L."/>
            <person name="Delaroque N."/>
            <person name="Dittami S.M."/>
            <person name="Doulbeau S."/>
            <person name="Elias M."/>
            <person name="Farnham G."/>
            <person name="Gachon C.M."/>
            <person name="Gschloessl B."/>
            <person name="Heesch S."/>
            <person name="Jabbari K."/>
            <person name="Jubin C."/>
            <person name="Kawai H."/>
            <person name="Kimura K."/>
            <person name="Kloareg B."/>
            <person name="Kupper F.C."/>
            <person name="Lang D."/>
            <person name="Le Bail A."/>
            <person name="Leblanc C."/>
            <person name="Lerouge P."/>
            <person name="Lohr M."/>
            <person name="Lopez P.J."/>
            <person name="Martens C."/>
            <person name="Maumus F."/>
            <person name="Michel G."/>
            <person name="Miranda-Saavedra D."/>
            <person name="Morales J."/>
            <person name="Moreau H."/>
            <person name="Motomura T."/>
            <person name="Nagasato C."/>
            <person name="Napoli C.A."/>
            <person name="Nelson D.R."/>
            <person name="Nyvall-Collen P."/>
            <person name="Peters A.F."/>
            <person name="Pommier C."/>
            <person name="Potin P."/>
            <person name="Poulain J."/>
            <person name="Quesneville H."/>
            <person name="Read B."/>
            <person name="Rensing S.A."/>
            <person name="Ritter A."/>
            <person name="Rousvoal S."/>
            <person name="Samanta M."/>
            <person name="Samson G."/>
            <person name="Schroeder D.C."/>
            <person name="Segurens B."/>
            <person name="Strittmatter M."/>
            <person name="Tonon T."/>
            <person name="Tregear J.W."/>
            <person name="Valentin K."/>
            <person name="von Dassow P."/>
            <person name="Yamagishi T."/>
            <person name="Van de Peer Y."/>
            <person name="Wincker P."/>
        </authorList>
    </citation>
    <scope>NUCLEOTIDE SEQUENCE [LARGE SCALE GENOMIC DNA]</scope>
    <source>
        <strain evidence="2">Ec32 / CCAP1310/4</strain>
    </source>
</reference>
<gene>
    <name evidence="1" type="ORF">Esi_0160_0061</name>
</gene>
<keyword evidence="2" id="KW-1185">Reference proteome</keyword>
<organism evidence="1 2">
    <name type="scientific">Ectocarpus siliculosus</name>
    <name type="common">Brown alga</name>
    <name type="synonym">Conferva siliculosa</name>
    <dbReference type="NCBI Taxonomy" id="2880"/>
    <lineage>
        <taxon>Eukaryota</taxon>
        <taxon>Sar</taxon>
        <taxon>Stramenopiles</taxon>
        <taxon>Ochrophyta</taxon>
        <taxon>PX clade</taxon>
        <taxon>Phaeophyceae</taxon>
        <taxon>Ectocarpales</taxon>
        <taxon>Ectocarpaceae</taxon>
        <taxon>Ectocarpus</taxon>
    </lineage>
</organism>
<evidence type="ECO:0000313" key="2">
    <source>
        <dbReference type="Proteomes" id="UP000002630"/>
    </source>
</evidence>
<sequence length="78" mass="8324">MTSSDTLLVYIEGWTGNVVMLNSYNDGGTLLLGDSFSDEVEAADYTSVAISPNGTIFYGLNQATGDLFQHARTPDGDL</sequence>
<dbReference type="AlphaFoldDB" id="D7FLQ2"/>
<dbReference type="EMBL" id="FN648144">
    <property type="protein sequence ID" value="CBJ29757.1"/>
    <property type="molecule type" value="Genomic_DNA"/>
</dbReference>
<accession>D7FLQ2</accession>
<proteinExistence type="predicted"/>
<name>D7FLQ2_ECTSI</name>
<dbReference type="EMBL" id="FN649734">
    <property type="protein sequence ID" value="CBJ29757.1"/>
    <property type="molecule type" value="Genomic_DNA"/>
</dbReference>